<feature type="compositionally biased region" description="Polar residues" evidence="7">
    <location>
        <begin position="300"/>
        <end position="313"/>
    </location>
</feature>
<evidence type="ECO:0000256" key="4">
    <source>
        <dbReference type="ARBA" id="ARBA00022833"/>
    </source>
</evidence>
<proteinExistence type="predicted"/>
<dbReference type="SUPFAM" id="SSF57667">
    <property type="entry name" value="beta-beta-alpha zinc fingers"/>
    <property type="match status" value="1"/>
</dbReference>
<gene>
    <name evidence="9" type="ORF">BDA99DRAFT_476819</name>
</gene>
<dbReference type="AlphaFoldDB" id="A0AAD5KM20"/>
<evidence type="ECO:0000256" key="6">
    <source>
        <dbReference type="PROSITE-ProRule" id="PRU00042"/>
    </source>
</evidence>
<dbReference type="PROSITE" id="PS50157">
    <property type="entry name" value="ZINC_FINGER_C2H2_2"/>
    <property type="match status" value="1"/>
</dbReference>
<dbReference type="InterPro" id="IPR036236">
    <property type="entry name" value="Znf_C2H2_sf"/>
</dbReference>
<dbReference type="GO" id="GO:0005634">
    <property type="term" value="C:nucleus"/>
    <property type="evidence" value="ECO:0007669"/>
    <property type="project" value="UniProtKB-SubCell"/>
</dbReference>
<organism evidence="9 10">
    <name type="scientific">Phascolomyces articulosus</name>
    <dbReference type="NCBI Taxonomy" id="60185"/>
    <lineage>
        <taxon>Eukaryota</taxon>
        <taxon>Fungi</taxon>
        <taxon>Fungi incertae sedis</taxon>
        <taxon>Mucoromycota</taxon>
        <taxon>Mucoromycotina</taxon>
        <taxon>Mucoromycetes</taxon>
        <taxon>Mucorales</taxon>
        <taxon>Lichtheimiaceae</taxon>
        <taxon>Phascolomyces</taxon>
    </lineage>
</organism>
<feature type="compositionally biased region" description="Low complexity" evidence="7">
    <location>
        <begin position="275"/>
        <end position="293"/>
    </location>
</feature>
<reference evidence="9" key="1">
    <citation type="journal article" date="2022" name="IScience">
        <title>Evolution of zygomycete secretomes and the origins of terrestrial fungal ecologies.</title>
        <authorList>
            <person name="Chang Y."/>
            <person name="Wang Y."/>
            <person name="Mondo S."/>
            <person name="Ahrendt S."/>
            <person name="Andreopoulos W."/>
            <person name="Barry K."/>
            <person name="Beard J."/>
            <person name="Benny G.L."/>
            <person name="Blankenship S."/>
            <person name="Bonito G."/>
            <person name="Cuomo C."/>
            <person name="Desiro A."/>
            <person name="Gervers K.A."/>
            <person name="Hundley H."/>
            <person name="Kuo A."/>
            <person name="LaButti K."/>
            <person name="Lang B.F."/>
            <person name="Lipzen A."/>
            <person name="O'Donnell K."/>
            <person name="Pangilinan J."/>
            <person name="Reynolds N."/>
            <person name="Sandor L."/>
            <person name="Smith M.E."/>
            <person name="Tsang A."/>
            <person name="Grigoriev I.V."/>
            <person name="Stajich J.E."/>
            <person name="Spatafora J.W."/>
        </authorList>
    </citation>
    <scope>NUCLEOTIDE SEQUENCE</scope>
    <source>
        <strain evidence="9">RSA 2281</strain>
    </source>
</reference>
<evidence type="ECO:0000313" key="10">
    <source>
        <dbReference type="Proteomes" id="UP001209540"/>
    </source>
</evidence>
<dbReference type="PROSITE" id="PS00028">
    <property type="entry name" value="ZINC_FINGER_C2H2_1"/>
    <property type="match status" value="2"/>
</dbReference>
<evidence type="ECO:0000256" key="2">
    <source>
        <dbReference type="ARBA" id="ARBA00022723"/>
    </source>
</evidence>
<name>A0AAD5KM20_9FUNG</name>
<accession>A0AAD5KM20</accession>
<dbReference type="SMART" id="SM00355">
    <property type="entry name" value="ZnF_C2H2"/>
    <property type="match status" value="2"/>
</dbReference>
<comment type="subcellular location">
    <subcellularLocation>
        <location evidence="1">Nucleus</location>
    </subcellularLocation>
</comment>
<dbReference type="CDD" id="cd20908">
    <property type="entry name" value="SUF4-like"/>
    <property type="match status" value="1"/>
</dbReference>
<evidence type="ECO:0000256" key="1">
    <source>
        <dbReference type="ARBA" id="ARBA00004123"/>
    </source>
</evidence>
<feature type="compositionally biased region" description="Low complexity" evidence="7">
    <location>
        <begin position="167"/>
        <end position="184"/>
    </location>
</feature>
<comment type="caution">
    <text evidence="9">The sequence shown here is derived from an EMBL/GenBank/DDBJ whole genome shotgun (WGS) entry which is preliminary data.</text>
</comment>
<keyword evidence="2" id="KW-0479">Metal-binding</keyword>
<evidence type="ECO:0000256" key="7">
    <source>
        <dbReference type="SAM" id="MobiDB-lite"/>
    </source>
</evidence>
<keyword evidence="4" id="KW-0862">Zinc</keyword>
<evidence type="ECO:0000256" key="5">
    <source>
        <dbReference type="ARBA" id="ARBA00023242"/>
    </source>
</evidence>
<keyword evidence="10" id="KW-1185">Reference proteome</keyword>
<keyword evidence="3 6" id="KW-0863">Zinc-finger</keyword>
<dbReference type="Proteomes" id="UP001209540">
    <property type="component" value="Unassembled WGS sequence"/>
</dbReference>
<keyword evidence="5" id="KW-0539">Nucleus</keyword>
<protein>
    <recommendedName>
        <fullName evidence="8">C2H2-type domain-containing protein</fullName>
    </recommendedName>
</protein>
<dbReference type="PANTHER" id="PTHR23215">
    <property type="entry name" value="ZINC FINGER PROTEIN 207"/>
    <property type="match status" value="1"/>
</dbReference>
<feature type="compositionally biased region" description="Low complexity" evidence="7">
    <location>
        <begin position="144"/>
        <end position="158"/>
    </location>
</feature>
<dbReference type="GO" id="GO:0008270">
    <property type="term" value="F:zinc ion binding"/>
    <property type="evidence" value="ECO:0007669"/>
    <property type="project" value="UniProtKB-KW"/>
</dbReference>
<reference evidence="9" key="2">
    <citation type="submission" date="2023-02" db="EMBL/GenBank/DDBJ databases">
        <authorList>
            <consortium name="DOE Joint Genome Institute"/>
            <person name="Mondo S.J."/>
            <person name="Chang Y."/>
            <person name="Wang Y."/>
            <person name="Ahrendt S."/>
            <person name="Andreopoulos W."/>
            <person name="Barry K."/>
            <person name="Beard J."/>
            <person name="Benny G.L."/>
            <person name="Blankenship S."/>
            <person name="Bonito G."/>
            <person name="Cuomo C."/>
            <person name="Desiro A."/>
            <person name="Gervers K.A."/>
            <person name="Hundley H."/>
            <person name="Kuo A."/>
            <person name="LaButti K."/>
            <person name="Lang B.F."/>
            <person name="Lipzen A."/>
            <person name="O'Donnell K."/>
            <person name="Pangilinan J."/>
            <person name="Reynolds N."/>
            <person name="Sandor L."/>
            <person name="Smith M.W."/>
            <person name="Tsang A."/>
            <person name="Grigoriev I.V."/>
            <person name="Stajich J.E."/>
            <person name="Spatafora J.W."/>
        </authorList>
    </citation>
    <scope>NUCLEOTIDE SEQUENCE</scope>
    <source>
        <strain evidence="9">RSA 2281</strain>
    </source>
</reference>
<dbReference type="InterPro" id="IPR013087">
    <property type="entry name" value="Znf_C2H2_type"/>
</dbReference>
<feature type="region of interest" description="Disordered" evidence="7">
    <location>
        <begin position="102"/>
        <end position="122"/>
    </location>
</feature>
<evidence type="ECO:0000256" key="3">
    <source>
        <dbReference type="ARBA" id="ARBA00022771"/>
    </source>
</evidence>
<evidence type="ECO:0000259" key="8">
    <source>
        <dbReference type="PROSITE" id="PS50157"/>
    </source>
</evidence>
<dbReference type="Gene3D" id="3.30.160.60">
    <property type="entry name" value="Classic Zinc Finger"/>
    <property type="match status" value="1"/>
</dbReference>
<feature type="compositionally biased region" description="Low complexity" evidence="7">
    <location>
        <begin position="320"/>
        <end position="331"/>
    </location>
</feature>
<feature type="domain" description="C2H2-type" evidence="8">
    <location>
        <begin position="37"/>
        <end position="65"/>
    </location>
</feature>
<feature type="compositionally biased region" description="Pro residues" evidence="7">
    <location>
        <begin position="197"/>
        <end position="274"/>
    </location>
</feature>
<evidence type="ECO:0000313" key="9">
    <source>
        <dbReference type="EMBL" id="KAI9274834.1"/>
    </source>
</evidence>
<sequence length="386" mass="40967">MGNKKRKNKPMRPWCWYCEKDFEDDKVLVIHQRAKHFRCEVCGKRLTTAGGMAVHAQQVHKVEINQVPNALPGRETLEIEIFGMEGIPPEDVVAYEAKKAGGNANKKANTGGGGGGSGQYSELTPEQFQQQLALHKAAAAVNTTPVTPTLPPSTNTPTPGIPPPGTSPSMTTQPPYPYYSSSASAPPPPTSVGAAPGMPPPPYGGGPPPFYQGFPPGPPPPHMNQPPLPPPPHQFPFRPPPGAPPFPPGPNQFNPYGPPPPPGAMPPHLPPHQVPRPQASQQQQPSSHQQQPSKPDIDNIPSQQAGSQGSYTTGGYDYNATSTSATGGGLSSTVAEISEGAGMQSTAVPTEGKKKASKTVLIYNDNELSPEERRAQLERHRVVEVV</sequence>
<dbReference type="PANTHER" id="PTHR23215:SF0">
    <property type="entry name" value="BUB3-INTERACTING AND GLEBS MOTIF-CONTAINING PROTEIN ZNF207"/>
    <property type="match status" value="1"/>
</dbReference>
<dbReference type="EMBL" id="JAIXMP010000004">
    <property type="protein sequence ID" value="KAI9274834.1"/>
    <property type="molecule type" value="Genomic_DNA"/>
</dbReference>
<feature type="region of interest" description="Disordered" evidence="7">
    <location>
        <begin position="144"/>
        <end position="331"/>
    </location>
</feature>